<evidence type="ECO:0000313" key="3">
    <source>
        <dbReference type="Proteomes" id="UP000271974"/>
    </source>
</evidence>
<dbReference type="STRING" id="188477.A0A433THF3"/>
<comment type="caution">
    <text evidence="2">The sequence shown here is derived from an EMBL/GenBank/DDBJ whole genome shotgun (WGS) entry which is preliminary data.</text>
</comment>
<name>A0A433THF3_ELYCH</name>
<dbReference type="Pfam" id="PF15328">
    <property type="entry name" value="GCOM2"/>
    <property type="match status" value="1"/>
</dbReference>
<dbReference type="GO" id="GO:0006368">
    <property type="term" value="P:transcription elongation by RNA polymerase II"/>
    <property type="evidence" value="ECO:0007669"/>
    <property type="project" value="InterPro"/>
</dbReference>
<dbReference type="GO" id="GO:0003711">
    <property type="term" value="F:transcription elongation factor activity"/>
    <property type="evidence" value="ECO:0007669"/>
    <property type="project" value="InterPro"/>
</dbReference>
<dbReference type="GO" id="GO:0035556">
    <property type="term" value="P:intracellular signal transduction"/>
    <property type="evidence" value="ECO:0007669"/>
    <property type="project" value="TreeGrafter"/>
</dbReference>
<dbReference type="AlphaFoldDB" id="A0A433THF3"/>
<dbReference type="GO" id="GO:0005634">
    <property type="term" value="C:nucleus"/>
    <property type="evidence" value="ECO:0007669"/>
    <property type="project" value="InterPro"/>
</dbReference>
<organism evidence="2 3">
    <name type="scientific">Elysia chlorotica</name>
    <name type="common">Eastern emerald elysia</name>
    <name type="synonym">Sea slug</name>
    <dbReference type="NCBI Taxonomy" id="188477"/>
    <lineage>
        <taxon>Eukaryota</taxon>
        <taxon>Metazoa</taxon>
        <taxon>Spiralia</taxon>
        <taxon>Lophotrochozoa</taxon>
        <taxon>Mollusca</taxon>
        <taxon>Gastropoda</taxon>
        <taxon>Heterobranchia</taxon>
        <taxon>Euthyneura</taxon>
        <taxon>Panpulmonata</taxon>
        <taxon>Sacoglossa</taxon>
        <taxon>Placobranchoidea</taxon>
        <taxon>Plakobranchidae</taxon>
        <taxon>Elysia</taxon>
    </lineage>
</organism>
<sequence>MMSGAMDRQGYIGDITTKPLSELRELLARKEKLLANRSLLQKLPDKGKKAYEFVQKVKELIEKKSQDCGSNTEIRSSVATRVGQDSIRDVVESVAGVYTHALDTTKARENKPGTHPIDSSMAKATPDTTDSLSDHFQNISIGPKVENVGQRVESNSYKKIIQRDCDTLVEKKSVRKFMPNKTLKPRDPHHSKMEASHCIMEKHRNEESAVYPPQYKHDKTKLIPLSESIQLTLEQQKKREELAIERTTSRLLGQISSKMDLYDPPSTDMNYREADKREVLDLDSDDDFGDNDDYP</sequence>
<feature type="region of interest" description="Disordered" evidence="1">
    <location>
        <begin position="256"/>
        <end position="295"/>
    </location>
</feature>
<reference evidence="2 3" key="1">
    <citation type="submission" date="2019-01" db="EMBL/GenBank/DDBJ databases">
        <title>A draft genome assembly of the solar-powered sea slug Elysia chlorotica.</title>
        <authorList>
            <person name="Cai H."/>
            <person name="Li Q."/>
            <person name="Fang X."/>
            <person name="Li J."/>
            <person name="Curtis N.E."/>
            <person name="Altenburger A."/>
            <person name="Shibata T."/>
            <person name="Feng M."/>
            <person name="Maeda T."/>
            <person name="Schwartz J.A."/>
            <person name="Shigenobu S."/>
            <person name="Lundholm N."/>
            <person name="Nishiyama T."/>
            <person name="Yang H."/>
            <person name="Hasebe M."/>
            <person name="Li S."/>
            <person name="Pierce S.K."/>
            <person name="Wang J."/>
        </authorList>
    </citation>
    <scope>NUCLEOTIDE SEQUENCE [LARGE SCALE GENOMIC DNA]</scope>
    <source>
        <strain evidence="2">EC2010</strain>
        <tissue evidence="2">Whole organism of an adult</tissue>
    </source>
</reference>
<evidence type="ECO:0000256" key="1">
    <source>
        <dbReference type="SAM" id="MobiDB-lite"/>
    </source>
</evidence>
<gene>
    <name evidence="2" type="ORF">EGW08_011317</name>
</gene>
<dbReference type="OrthoDB" id="2408655at2759"/>
<evidence type="ECO:0000313" key="2">
    <source>
        <dbReference type="EMBL" id="RUS80936.1"/>
    </source>
</evidence>
<proteinExistence type="predicted"/>
<feature type="compositionally biased region" description="Acidic residues" evidence="1">
    <location>
        <begin position="281"/>
        <end position="295"/>
    </location>
</feature>
<dbReference type="EMBL" id="RQTK01000365">
    <property type="protein sequence ID" value="RUS80936.1"/>
    <property type="molecule type" value="Genomic_DNA"/>
</dbReference>
<dbReference type="PRINTS" id="PR02085">
    <property type="entry name" value="POLR2GRINL1"/>
</dbReference>
<dbReference type="Proteomes" id="UP000271974">
    <property type="component" value="Unassembled WGS sequence"/>
</dbReference>
<protein>
    <submittedName>
        <fullName evidence="2">Uncharacterized protein</fullName>
    </submittedName>
</protein>
<feature type="region of interest" description="Disordered" evidence="1">
    <location>
        <begin position="107"/>
        <end position="131"/>
    </location>
</feature>
<dbReference type="InterPro" id="IPR051375">
    <property type="entry name" value="Tuftelin_GRINL1A/MYZAP/CCD68"/>
</dbReference>
<keyword evidence="3" id="KW-1185">Reference proteome</keyword>
<accession>A0A433THF3</accession>
<dbReference type="PANTHER" id="PTHR23171:SF13">
    <property type="entry name" value="DNA-DIRECTED RNA POLYMERASE II SUBUNIT GRINL1A"/>
    <property type="match status" value="1"/>
</dbReference>
<dbReference type="PANTHER" id="PTHR23171">
    <property type="entry name" value="GDOWN1"/>
    <property type="match status" value="1"/>
</dbReference>
<dbReference type="InterPro" id="IPR026213">
    <property type="entry name" value="GRINL1"/>
</dbReference>
<feature type="compositionally biased region" description="Basic and acidic residues" evidence="1">
    <location>
        <begin position="270"/>
        <end position="280"/>
    </location>
</feature>